<proteinExistence type="predicted"/>
<dbReference type="AlphaFoldDB" id="A0A7J7JKX5"/>
<evidence type="ECO:0000313" key="1">
    <source>
        <dbReference type="EMBL" id="KAF6026727.1"/>
    </source>
</evidence>
<dbReference type="Proteomes" id="UP000593567">
    <property type="component" value="Unassembled WGS sequence"/>
</dbReference>
<sequence length="91" mass="10800">MYFLSGLCLQEVIEQGTLFHLCKLRHHDSRLISELRIPVQMLSARRVVKVRSRRFSVCRVTSLKLMFNSYNTVYKYWSPLLDDSAMLYNLI</sequence>
<organism evidence="1 2">
    <name type="scientific">Bugula neritina</name>
    <name type="common">Brown bryozoan</name>
    <name type="synonym">Sertularia neritina</name>
    <dbReference type="NCBI Taxonomy" id="10212"/>
    <lineage>
        <taxon>Eukaryota</taxon>
        <taxon>Metazoa</taxon>
        <taxon>Spiralia</taxon>
        <taxon>Lophotrochozoa</taxon>
        <taxon>Bryozoa</taxon>
        <taxon>Gymnolaemata</taxon>
        <taxon>Cheilostomatida</taxon>
        <taxon>Flustrina</taxon>
        <taxon>Buguloidea</taxon>
        <taxon>Bugulidae</taxon>
        <taxon>Bugula</taxon>
    </lineage>
</organism>
<comment type="caution">
    <text evidence="1">The sequence shown here is derived from an EMBL/GenBank/DDBJ whole genome shotgun (WGS) entry which is preliminary data.</text>
</comment>
<keyword evidence="2" id="KW-1185">Reference proteome</keyword>
<gene>
    <name evidence="1" type="ORF">EB796_014969</name>
</gene>
<name>A0A7J7JKX5_BUGNE</name>
<evidence type="ECO:0000313" key="2">
    <source>
        <dbReference type="Proteomes" id="UP000593567"/>
    </source>
</evidence>
<accession>A0A7J7JKX5</accession>
<dbReference type="EMBL" id="VXIV02002222">
    <property type="protein sequence ID" value="KAF6026727.1"/>
    <property type="molecule type" value="Genomic_DNA"/>
</dbReference>
<reference evidence="1" key="1">
    <citation type="submission" date="2020-06" db="EMBL/GenBank/DDBJ databases">
        <title>Draft genome of Bugula neritina, a colonial animal packing powerful symbionts and potential medicines.</title>
        <authorList>
            <person name="Rayko M."/>
        </authorList>
    </citation>
    <scope>NUCLEOTIDE SEQUENCE [LARGE SCALE GENOMIC DNA]</scope>
    <source>
        <strain evidence="1">Kwan_BN1</strain>
    </source>
</reference>
<protein>
    <submittedName>
        <fullName evidence="1">Uncharacterized protein</fullName>
    </submittedName>
</protein>